<keyword evidence="4" id="KW-0378">Hydrolase</keyword>
<sequence>MPPTTSDHMVPSEKTTLSPPTNITTPQPPQPVIGRTSRSSSPPPPLDRYARIYVPAWLKAVNADLNYTLVPLQEASAAEEGKIDFYEYARGVWPMWLREKMQQRGVGEAIYAAEAVDDGQELERTADAWLPAGGPGEDDALEEEGHVTSDDLRLGVASTSSDDFDPTKALLSAPVSTRPKGRIYRPDDPDSHLPPALSGIAALRAHSYAEHFNPLLSAESKHREEELADSAVYSQQLHAYTRPRPGAPSTAWDQDGLYRLALPGIREERPRLVAGDRAFLRPLATQLEGEAEHGWLHIVFECRITAVRAVQGEIVLSCPLLSTYLAAYFTNVEAARFNVIFVYDGRLISDATDAVDTTARRLRSRAQWWRKTLFPTLEDAPSTTVFPHDALAWRDATLNREQRAAVSAIAMGGHCLPFLLSGPPGTGKTKTCVEAILQLVSRDPTNRILVVAPSNAASDVLALRLADHLSPGQLLRLNDPTRTFAEVPQRLSLFCYVDESKNIYSLPPWEKLMAAQVVVTATHDAALLLKSRSASNTDVGDLQLSLLPGLLKVEHARPLPHWTHLIVDEAAQGTEPDLTPALAVVAPHPQTQRELWPSVVLVGDPAQLGPQVRNSDARNQGLDVSLLERLSRRAVYSRSLARLKKEGRGIVLGAAPSLTSSAAASHCGHLIRNYRARHPALLHLPSTLFYSDSLVPCSHPTPRSLSALRWSRLAHNSARSLADQLPLLFVDVKGHDEWVDEGVSWWNEDEARIVGECCQSLVGDGVVKAEEIAVITPFREQVWRVRLLLRRMGLGGVSVGPVEALQGQEAPLVIISPVRSRPRFLARDREHAQGIVGESKRLNVSLTRARELCIVVGNAQTLEEGCDEWRELLRHARRNGWYAGEKGESDGEKKDGDTLGQLVSALESAEMGGHGWWRRMLEEGGDTLISNGDRRPPAAVEDGIGLLAGRMATVPLQDDGSDHGGDGSEDGDGRS</sequence>
<dbReference type="SUPFAM" id="SSF52540">
    <property type="entry name" value="P-loop containing nucleoside triphosphate hydrolases"/>
    <property type="match status" value="1"/>
</dbReference>
<dbReference type="InterPro" id="IPR041679">
    <property type="entry name" value="DNA2/NAM7-like_C"/>
</dbReference>
<feature type="domain" description="DNA2/NAM7 helicase-like C-terminal" evidence="3">
    <location>
        <begin position="665"/>
        <end position="859"/>
    </location>
</feature>
<gene>
    <name evidence="4" type="ORF">BDZ90DRAFT_260279</name>
</gene>
<proteinExistence type="predicted"/>
<dbReference type="Pfam" id="PF13086">
    <property type="entry name" value="AAA_11"/>
    <property type="match status" value="1"/>
</dbReference>
<evidence type="ECO:0000256" key="1">
    <source>
        <dbReference type="SAM" id="MobiDB-lite"/>
    </source>
</evidence>
<dbReference type="GO" id="GO:0005829">
    <property type="term" value="C:cytosol"/>
    <property type="evidence" value="ECO:0007669"/>
    <property type="project" value="TreeGrafter"/>
</dbReference>
<organism evidence="4 5">
    <name type="scientific">Jaminaea rosea</name>
    <dbReference type="NCBI Taxonomy" id="1569628"/>
    <lineage>
        <taxon>Eukaryota</taxon>
        <taxon>Fungi</taxon>
        <taxon>Dikarya</taxon>
        <taxon>Basidiomycota</taxon>
        <taxon>Ustilaginomycotina</taxon>
        <taxon>Exobasidiomycetes</taxon>
        <taxon>Microstromatales</taxon>
        <taxon>Microstromatales incertae sedis</taxon>
        <taxon>Jaminaea</taxon>
    </lineage>
</organism>
<reference evidence="4 5" key="1">
    <citation type="journal article" date="2018" name="Mol. Biol. Evol.">
        <title>Broad Genomic Sampling Reveals a Smut Pathogenic Ancestry of the Fungal Clade Ustilaginomycotina.</title>
        <authorList>
            <person name="Kijpornyongpan T."/>
            <person name="Mondo S.J."/>
            <person name="Barry K."/>
            <person name="Sandor L."/>
            <person name="Lee J."/>
            <person name="Lipzen A."/>
            <person name="Pangilinan J."/>
            <person name="LaButti K."/>
            <person name="Hainaut M."/>
            <person name="Henrissat B."/>
            <person name="Grigoriev I.V."/>
            <person name="Spatafora J.W."/>
            <person name="Aime M.C."/>
        </authorList>
    </citation>
    <scope>NUCLEOTIDE SEQUENCE [LARGE SCALE GENOMIC DNA]</scope>
    <source>
        <strain evidence="4 5">MCA 5214</strain>
    </source>
</reference>
<dbReference type="InterPro" id="IPR041677">
    <property type="entry name" value="DNA2/NAM7_AAA_11"/>
</dbReference>
<dbReference type="InterPro" id="IPR045055">
    <property type="entry name" value="DNA2/NAM7-like"/>
</dbReference>
<feature type="compositionally biased region" description="Polar residues" evidence="1">
    <location>
        <begin position="1"/>
        <end position="18"/>
    </location>
</feature>
<dbReference type="GO" id="GO:0035194">
    <property type="term" value="P:regulatory ncRNA-mediated post-transcriptional gene silencing"/>
    <property type="evidence" value="ECO:0007669"/>
    <property type="project" value="TreeGrafter"/>
</dbReference>
<evidence type="ECO:0000313" key="5">
    <source>
        <dbReference type="Proteomes" id="UP000245884"/>
    </source>
</evidence>
<dbReference type="EMBL" id="KZ819667">
    <property type="protein sequence ID" value="PWN27793.1"/>
    <property type="molecule type" value="Genomic_DNA"/>
</dbReference>
<dbReference type="AlphaFoldDB" id="A0A316UV47"/>
<evidence type="ECO:0000259" key="2">
    <source>
        <dbReference type="Pfam" id="PF13086"/>
    </source>
</evidence>
<accession>A0A316UV47</accession>
<dbReference type="GeneID" id="37030063"/>
<dbReference type="CDD" id="cd18808">
    <property type="entry name" value="SF1_C_Upf1"/>
    <property type="match status" value="1"/>
</dbReference>
<dbReference type="Gene3D" id="3.40.50.300">
    <property type="entry name" value="P-loop containing nucleotide triphosphate hydrolases"/>
    <property type="match status" value="2"/>
</dbReference>
<dbReference type="RefSeq" id="XP_025362405.1">
    <property type="nucleotide sequence ID" value="XM_025508240.1"/>
</dbReference>
<feature type="region of interest" description="Disordered" evidence="1">
    <location>
        <begin position="953"/>
        <end position="975"/>
    </location>
</feature>
<dbReference type="InterPro" id="IPR047187">
    <property type="entry name" value="SF1_C_Upf1"/>
</dbReference>
<dbReference type="PANTHER" id="PTHR10887:SF322">
    <property type="entry name" value="HELICASE MOV-10"/>
    <property type="match status" value="1"/>
</dbReference>
<dbReference type="Proteomes" id="UP000245884">
    <property type="component" value="Unassembled WGS sequence"/>
</dbReference>
<dbReference type="InterPro" id="IPR027417">
    <property type="entry name" value="P-loop_NTPase"/>
</dbReference>
<feature type="region of interest" description="Disordered" evidence="1">
    <location>
        <begin position="1"/>
        <end position="45"/>
    </location>
</feature>
<dbReference type="GO" id="GO:0004386">
    <property type="term" value="F:helicase activity"/>
    <property type="evidence" value="ECO:0007669"/>
    <property type="project" value="InterPro"/>
</dbReference>
<evidence type="ECO:0000259" key="3">
    <source>
        <dbReference type="Pfam" id="PF13087"/>
    </source>
</evidence>
<dbReference type="PANTHER" id="PTHR10887">
    <property type="entry name" value="DNA2/NAM7 HELICASE FAMILY"/>
    <property type="match status" value="1"/>
</dbReference>
<dbReference type="Pfam" id="PF13087">
    <property type="entry name" value="AAA_12"/>
    <property type="match status" value="1"/>
</dbReference>
<dbReference type="STRING" id="1569628.A0A316UV47"/>
<evidence type="ECO:0000313" key="4">
    <source>
        <dbReference type="EMBL" id="PWN27793.1"/>
    </source>
</evidence>
<keyword evidence="5" id="KW-1185">Reference proteome</keyword>
<feature type="domain" description="DNA2/NAM7 helicase helicase" evidence="2">
    <location>
        <begin position="398"/>
        <end position="468"/>
    </location>
</feature>
<feature type="compositionally biased region" description="Basic and acidic residues" evidence="1">
    <location>
        <begin position="960"/>
        <end position="975"/>
    </location>
</feature>
<dbReference type="OrthoDB" id="6513042at2759"/>
<dbReference type="GO" id="GO:0016787">
    <property type="term" value="F:hydrolase activity"/>
    <property type="evidence" value="ECO:0007669"/>
    <property type="project" value="UniProtKB-KW"/>
</dbReference>
<name>A0A316UV47_9BASI</name>
<protein>
    <submittedName>
        <fullName evidence="4">P-loop containing nucleoside triphosphate hydrolase protein</fullName>
    </submittedName>
</protein>